<sequence length="90" mass="10212">NQVFWVVSIFSALAFALGHFPSVMILFGLNTIQEIPFTLISEIILLNGVISIFAAYYFRKYGFLAAVGIHFWTDIIWHVLWGMICQGTVL</sequence>
<keyword evidence="1" id="KW-1133">Transmembrane helix</keyword>
<evidence type="ECO:0000256" key="1">
    <source>
        <dbReference type="SAM" id="Phobius"/>
    </source>
</evidence>
<keyword evidence="1" id="KW-0812">Transmembrane</keyword>
<feature type="transmembrane region" description="Helical" evidence="1">
    <location>
        <begin position="39"/>
        <end position="58"/>
    </location>
</feature>
<accession>X0V8W9</accession>
<name>X0V8W9_9ZZZZ</name>
<gene>
    <name evidence="2" type="ORF">S01H1_36845</name>
</gene>
<reference evidence="2" key="1">
    <citation type="journal article" date="2014" name="Front. Microbiol.">
        <title>High frequency of phylogenetically diverse reductive dehalogenase-homologous genes in deep subseafloor sedimentary metagenomes.</title>
        <authorList>
            <person name="Kawai M."/>
            <person name="Futagami T."/>
            <person name="Toyoda A."/>
            <person name="Takaki Y."/>
            <person name="Nishi S."/>
            <person name="Hori S."/>
            <person name="Arai W."/>
            <person name="Tsubouchi T."/>
            <person name="Morono Y."/>
            <person name="Uchiyama I."/>
            <person name="Ito T."/>
            <person name="Fujiyama A."/>
            <person name="Inagaki F."/>
            <person name="Takami H."/>
        </authorList>
    </citation>
    <scope>NUCLEOTIDE SEQUENCE</scope>
    <source>
        <strain evidence="2">Expedition CK06-06</strain>
    </source>
</reference>
<comment type="caution">
    <text evidence="2">The sequence shown here is derived from an EMBL/GenBank/DDBJ whole genome shotgun (WGS) entry which is preliminary data.</text>
</comment>
<dbReference type="AlphaFoldDB" id="X0V8W9"/>
<keyword evidence="1" id="KW-0472">Membrane</keyword>
<evidence type="ECO:0000313" key="2">
    <source>
        <dbReference type="EMBL" id="GAG07802.1"/>
    </source>
</evidence>
<dbReference type="EMBL" id="BARS01023117">
    <property type="protein sequence ID" value="GAG07802.1"/>
    <property type="molecule type" value="Genomic_DNA"/>
</dbReference>
<organism evidence="2">
    <name type="scientific">marine sediment metagenome</name>
    <dbReference type="NCBI Taxonomy" id="412755"/>
    <lineage>
        <taxon>unclassified sequences</taxon>
        <taxon>metagenomes</taxon>
        <taxon>ecological metagenomes</taxon>
    </lineage>
</organism>
<evidence type="ECO:0008006" key="3">
    <source>
        <dbReference type="Google" id="ProtNLM"/>
    </source>
</evidence>
<feature type="transmembrane region" description="Helical" evidence="1">
    <location>
        <begin position="64"/>
        <end position="84"/>
    </location>
</feature>
<feature type="transmembrane region" description="Helical" evidence="1">
    <location>
        <begin position="6"/>
        <end position="27"/>
    </location>
</feature>
<feature type="non-terminal residue" evidence="2">
    <location>
        <position position="1"/>
    </location>
</feature>
<proteinExistence type="predicted"/>
<protein>
    <recommendedName>
        <fullName evidence="3">CPBP family intramembrane metalloprotease</fullName>
    </recommendedName>
</protein>